<dbReference type="EMBL" id="SNYW01000013">
    <property type="protein sequence ID" value="TDQ78452.1"/>
    <property type="molecule type" value="Genomic_DNA"/>
</dbReference>
<feature type="chain" id="PRO_5020282125" evidence="2">
    <location>
        <begin position="29"/>
        <end position="381"/>
    </location>
</feature>
<accession>A0A4R6WEY2</accession>
<dbReference type="OrthoDB" id="7374867at2"/>
<comment type="caution">
    <text evidence="3">The sequence shown here is derived from an EMBL/GenBank/DDBJ whole genome shotgun (WGS) entry which is preliminary data.</text>
</comment>
<gene>
    <name evidence="3" type="ORF">A8950_3505</name>
</gene>
<sequence>MRFTSSRTLKAGIAAAALAAGLAGTSLADSANLDQFSAEELLPLALKEGSVTVFSLSSRIAKVEAAFEKAYPGIDMIGVDLSSVKQIARVTAEQDAGVYAVDVLYMADTPVAFKELYQAGRVHNYVPPRIAAELDAKFQAPLLQHRLSTKVLMYNEAAYPNGAPISNLWQLTTPDWEGRVLMVDPMQRGELLDLLTEIALHPDEMAAAYEKQFGKKIEVDSDLNGAGEQYIRDLFANDLILVSNSDALNKAVGDKTLKEAPVAFGTYSDRRDNEEEGWALQIANDVEPANGILFPAVLAIADKAPHPAAARLAIDFMFGDDSANGGAAFAPFNVPGDYATRKSIADDPDSVPLDRLKAWTIDPEKTAAARGRIADLIITLQ</sequence>
<feature type="signal peptide" evidence="2">
    <location>
        <begin position="1"/>
        <end position="28"/>
    </location>
</feature>
<dbReference type="PANTHER" id="PTHR30006">
    <property type="entry name" value="THIAMINE-BINDING PERIPLASMIC PROTEIN-RELATED"/>
    <property type="match status" value="1"/>
</dbReference>
<dbReference type="PANTHER" id="PTHR30006:SF2">
    <property type="entry name" value="ABC TRANSPORTER SUBSTRATE-BINDING PROTEIN"/>
    <property type="match status" value="1"/>
</dbReference>
<proteinExistence type="predicted"/>
<evidence type="ECO:0000256" key="2">
    <source>
        <dbReference type="SAM" id="SignalP"/>
    </source>
</evidence>
<evidence type="ECO:0000313" key="3">
    <source>
        <dbReference type="EMBL" id="TDQ78452.1"/>
    </source>
</evidence>
<name>A0A4R6WEY2_9PROT</name>
<keyword evidence="4" id="KW-1185">Reference proteome</keyword>
<evidence type="ECO:0000313" key="4">
    <source>
        <dbReference type="Proteomes" id="UP000295783"/>
    </source>
</evidence>
<evidence type="ECO:0000256" key="1">
    <source>
        <dbReference type="ARBA" id="ARBA00022729"/>
    </source>
</evidence>
<dbReference type="RefSeq" id="WP_133614952.1">
    <property type="nucleotide sequence ID" value="NZ_SNYW01000013.1"/>
</dbReference>
<dbReference type="AlphaFoldDB" id="A0A4R6WEY2"/>
<organism evidence="3 4">
    <name type="scientific">Dongia mobilis</name>
    <dbReference type="NCBI Taxonomy" id="578943"/>
    <lineage>
        <taxon>Bacteria</taxon>
        <taxon>Pseudomonadati</taxon>
        <taxon>Pseudomonadota</taxon>
        <taxon>Alphaproteobacteria</taxon>
        <taxon>Rhodospirillales</taxon>
        <taxon>Dongiaceae</taxon>
        <taxon>Dongia</taxon>
    </lineage>
</organism>
<protein>
    <submittedName>
        <fullName evidence="3">Iron(III) transport system substrate-binding protein</fullName>
    </submittedName>
</protein>
<keyword evidence="1 2" id="KW-0732">Signal</keyword>
<dbReference type="Gene3D" id="3.40.190.10">
    <property type="entry name" value="Periplasmic binding protein-like II"/>
    <property type="match status" value="2"/>
</dbReference>
<dbReference type="SUPFAM" id="SSF53850">
    <property type="entry name" value="Periplasmic binding protein-like II"/>
    <property type="match status" value="1"/>
</dbReference>
<reference evidence="3 4" key="1">
    <citation type="submission" date="2019-03" db="EMBL/GenBank/DDBJ databases">
        <title>Genomic Encyclopedia of Type Strains, Phase III (KMG-III): the genomes of soil and plant-associated and newly described type strains.</title>
        <authorList>
            <person name="Whitman W."/>
        </authorList>
    </citation>
    <scope>NUCLEOTIDE SEQUENCE [LARGE SCALE GENOMIC DNA]</scope>
    <source>
        <strain evidence="3 4">CGMCC 1.7660</strain>
    </source>
</reference>
<dbReference type="Proteomes" id="UP000295783">
    <property type="component" value="Unassembled WGS sequence"/>
</dbReference>